<accession>H2ZVK1</accession>
<dbReference type="EMBL" id="AFYH01254047">
    <property type="status" value="NOT_ANNOTATED_CDS"/>
    <property type="molecule type" value="Genomic_DNA"/>
</dbReference>
<dbReference type="OMA" id="WQEDLKW"/>
<dbReference type="InterPro" id="IPR019734">
    <property type="entry name" value="TPR_rpt"/>
</dbReference>
<dbReference type="AlphaFoldDB" id="H2ZVK1"/>
<dbReference type="InParanoid" id="H2ZVK1"/>
<dbReference type="SUPFAM" id="SSF48452">
    <property type="entry name" value="TPR-like"/>
    <property type="match status" value="1"/>
</dbReference>
<evidence type="ECO:0000313" key="2">
    <source>
        <dbReference type="Ensembl" id="ENSLACP00000001422.1"/>
    </source>
</evidence>
<dbReference type="Gene3D" id="1.25.40.10">
    <property type="entry name" value="Tetratricopeptide repeat domain"/>
    <property type="match status" value="1"/>
</dbReference>
<dbReference type="STRING" id="7897.ENSLACP00000001422"/>
<name>H2ZVK1_LATCH</name>
<dbReference type="Ensembl" id="ENSLACT00000001434.1">
    <property type="protein sequence ID" value="ENSLACP00000001422.1"/>
    <property type="gene ID" value="ENSLACG00000001272.1"/>
</dbReference>
<dbReference type="HOGENOM" id="CLU_139510_0_0_1"/>
<evidence type="ECO:0000256" key="1">
    <source>
        <dbReference type="PROSITE-ProRule" id="PRU00339"/>
    </source>
</evidence>
<dbReference type="PANTHER" id="PTHR15544:SF0">
    <property type="entry name" value="TETRATRICOPEPTIDE REPEAT PROTEIN 33"/>
    <property type="match status" value="1"/>
</dbReference>
<dbReference type="EMBL" id="AFYH01254048">
    <property type="status" value="NOT_ANNOTATED_CDS"/>
    <property type="molecule type" value="Genomic_DNA"/>
</dbReference>
<dbReference type="FunCoup" id="H2ZVK1">
    <property type="interactions" value="1426"/>
</dbReference>
<dbReference type="PANTHER" id="PTHR15544">
    <property type="entry name" value="OSMOSIS RESPONSIVE FACTOR"/>
    <property type="match status" value="1"/>
</dbReference>
<dbReference type="InterPro" id="IPR052658">
    <property type="entry name" value="TPR-containing"/>
</dbReference>
<gene>
    <name evidence="2" type="primary">TTC33</name>
</gene>
<keyword evidence="1" id="KW-0802">TPR repeat</keyword>
<sequence>MQLQEVFPAVQAAEVAVQLKPQWWEAWQTLGRAQLGLGEITMAVRSFQIAVHICPSDPLLWNEDLAWARQLYEQQRNAEKARNSEVKTENSTYIPETIPDYDFESEELVAVCAAIAEKQKQSETNKSTIIVAASGAIETVTEKKTSASTTTDSRFVKAR</sequence>
<dbReference type="Proteomes" id="UP000008672">
    <property type="component" value="Unassembled WGS sequence"/>
</dbReference>
<dbReference type="EMBL" id="AFYH01254046">
    <property type="status" value="NOT_ANNOTATED_CDS"/>
    <property type="molecule type" value="Genomic_DNA"/>
</dbReference>
<keyword evidence="3" id="KW-1185">Reference proteome</keyword>
<reference evidence="2" key="2">
    <citation type="submission" date="2025-08" db="UniProtKB">
        <authorList>
            <consortium name="Ensembl"/>
        </authorList>
    </citation>
    <scope>IDENTIFICATION</scope>
</reference>
<dbReference type="GeneTree" id="ENSGT00390000017462"/>
<dbReference type="eggNOG" id="KOG0553">
    <property type="taxonomic scope" value="Eukaryota"/>
</dbReference>
<dbReference type="EMBL" id="AFYH01254049">
    <property type="status" value="NOT_ANNOTATED_CDS"/>
    <property type="molecule type" value="Genomic_DNA"/>
</dbReference>
<dbReference type="Bgee" id="ENSLACG00000001272">
    <property type="expression patterns" value="Expressed in post-anal tail muscle and 6 other cell types or tissues"/>
</dbReference>
<organism evidence="2 3">
    <name type="scientific">Latimeria chalumnae</name>
    <name type="common">Coelacanth</name>
    <dbReference type="NCBI Taxonomy" id="7897"/>
    <lineage>
        <taxon>Eukaryota</taxon>
        <taxon>Metazoa</taxon>
        <taxon>Chordata</taxon>
        <taxon>Craniata</taxon>
        <taxon>Vertebrata</taxon>
        <taxon>Euteleostomi</taxon>
        <taxon>Coelacanthiformes</taxon>
        <taxon>Coelacanthidae</taxon>
        <taxon>Latimeria</taxon>
    </lineage>
</organism>
<reference evidence="2" key="3">
    <citation type="submission" date="2025-09" db="UniProtKB">
        <authorList>
            <consortium name="Ensembl"/>
        </authorList>
    </citation>
    <scope>IDENTIFICATION</scope>
</reference>
<evidence type="ECO:0000313" key="3">
    <source>
        <dbReference type="Proteomes" id="UP000008672"/>
    </source>
</evidence>
<dbReference type="InterPro" id="IPR011990">
    <property type="entry name" value="TPR-like_helical_dom_sf"/>
</dbReference>
<reference evidence="3" key="1">
    <citation type="submission" date="2011-08" db="EMBL/GenBank/DDBJ databases">
        <title>The draft genome of Latimeria chalumnae.</title>
        <authorList>
            <person name="Di Palma F."/>
            <person name="Alfoldi J."/>
            <person name="Johnson J."/>
            <person name="Berlin A."/>
            <person name="Gnerre S."/>
            <person name="Jaffe D."/>
            <person name="MacCallum I."/>
            <person name="Young S."/>
            <person name="Walker B.J."/>
            <person name="Lander E."/>
            <person name="Lindblad-Toh K."/>
        </authorList>
    </citation>
    <scope>NUCLEOTIDE SEQUENCE [LARGE SCALE GENOMIC DNA]</scope>
    <source>
        <strain evidence="3">Wild caught</strain>
    </source>
</reference>
<dbReference type="PROSITE" id="PS50005">
    <property type="entry name" value="TPR"/>
    <property type="match status" value="1"/>
</dbReference>
<protein>
    <submittedName>
        <fullName evidence="2">Tetratricopeptide repeat domain 33</fullName>
    </submittedName>
</protein>
<proteinExistence type="predicted"/>
<feature type="repeat" description="TPR" evidence="1">
    <location>
        <begin position="24"/>
        <end position="57"/>
    </location>
</feature>